<organism evidence="1 2">
    <name type="scientific">Candida boidinii</name>
    <name type="common">Yeast</name>
    <dbReference type="NCBI Taxonomy" id="5477"/>
    <lineage>
        <taxon>Eukaryota</taxon>
        <taxon>Fungi</taxon>
        <taxon>Dikarya</taxon>
        <taxon>Ascomycota</taxon>
        <taxon>Saccharomycotina</taxon>
        <taxon>Pichiomycetes</taxon>
        <taxon>Pichiales</taxon>
        <taxon>Pichiaceae</taxon>
        <taxon>Ogataea</taxon>
        <taxon>Ogataea/Candida clade</taxon>
    </lineage>
</organism>
<keyword evidence="2" id="KW-1185">Reference proteome</keyword>
<dbReference type="Proteomes" id="UP001165120">
    <property type="component" value="Unassembled WGS sequence"/>
</dbReference>
<dbReference type="EMBL" id="BSXN01001683">
    <property type="protein sequence ID" value="GME74087.1"/>
    <property type="molecule type" value="Genomic_DNA"/>
</dbReference>
<reference evidence="1" key="1">
    <citation type="submission" date="2023-04" db="EMBL/GenBank/DDBJ databases">
        <title>Candida boidinii NBRC 10035.</title>
        <authorList>
            <person name="Ichikawa N."/>
            <person name="Sato H."/>
            <person name="Tonouchi N."/>
        </authorList>
    </citation>
    <scope>NUCLEOTIDE SEQUENCE</scope>
    <source>
        <strain evidence="1">NBRC 10035</strain>
    </source>
</reference>
<dbReference type="AlphaFoldDB" id="A0A9W6T1V8"/>
<gene>
    <name evidence="1" type="ORF">Cboi02_000428600</name>
</gene>
<accession>A0A9W6T1V8</accession>
<evidence type="ECO:0000313" key="2">
    <source>
        <dbReference type="Proteomes" id="UP001165120"/>
    </source>
</evidence>
<proteinExistence type="predicted"/>
<name>A0A9W6T1V8_CANBO</name>
<evidence type="ECO:0000313" key="1">
    <source>
        <dbReference type="EMBL" id="GME74087.1"/>
    </source>
</evidence>
<comment type="caution">
    <text evidence="1">The sequence shown here is derived from an EMBL/GenBank/DDBJ whole genome shotgun (WGS) entry which is preliminary data.</text>
</comment>
<sequence>MSRSKVSLDDFTSNNLGLINKISKDIKYSETELINIKDELNNLCQFSYFSEVPVGFIISRPLISVNNNENNIPIGIIIENLSVLPAYSIKFNIEIELINYIEKLTIDERHLNSLFFIINKNSGESNDELIKILSDSKFEVDDKILLNSFKNYQNYNNNDYIIYKKLLK</sequence>
<dbReference type="Gene3D" id="3.40.630.30">
    <property type="match status" value="1"/>
</dbReference>
<protein>
    <submittedName>
        <fullName evidence="1">Unnamed protein product</fullName>
    </submittedName>
</protein>